<dbReference type="Pfam" id="PF24696">
    <property type="entry name" value="UGSC"/>
    <property type="match status" value="1"/>
</dbReference>
<reference evidence="2" key="1">
    <citation type="submission" date="2020-02" db="EMBL/GenBank/DDBJ databases">
        <authorList>
            <person name="Chen W.-M."/>
        </authorList>
    </citation>
    <scope>NUCLEOTIDE SEQUENCE</scope>
    <source>
        <strain evidence="2">NBD-18</strain>
    </source>
</reference>
<dbReference type="InterPro" id="IPR057767">
    <property type="entry name" value="UGSC-like_dom"/>
</dbReference>
<evidence type="ECO:0000313" key="2">
    <source>
        <dbReference type="EMBL" id="NDY84130.1"/>
    </source>
</evidence>
<evidence type="ECO:0000259" key="1">
    <source>
        <dbReference type="Pfam" id="PF24696"/>
    </source>
</evidence>
<dbReference type="AlphaFoldDB" id="A0A6B2R049"/>
<name>A0A6B2R049_9BURK</name>
<organism evidence="2">
    <name type="scientific">Sheuella amnicola</name>
    <dbReference type="NCBI Taxonomy" id="2707330"/>
    <lineage>
        <taxon>Bacteria</taxon>
        <taxon>Pseudomonadati</taxon>
        <taxon>Pseudomonadota</taxon>
        <taxon>Betaproteobacteria</taxon>
        <taxon>Burkholderiales</taxon>
        <taxon>Alcaligenaceae</taxon>
        <taxon>Sheuella</taxon>
    </lineage>
</organism>
<accession>A0A6B2R049</accession>
<gene>
    <name evidence="2" type="ORF">G3I67_12910</name>
</gene>
<dbReference type="EMBL" id="JAAGRN010000009">
    <property type="protein sequence ID" value="NDY84130.1"/>
    <property type="molecule type" value="Genomic_DNA"/>
</dbReference>
<sequence>MTDRFVRSAEVMGELNGLPGYPFAVIGHPIANNSDEILREKAVVAAARIVSLLTERQA</sequence>
<comment type="caution">
    <text evidence="2">The sequence shown here is derived from an EMBL/GenBank/DDBJ whole genome shotgun (WGS) entry which is preliminary data.</text>
</comment>
<feature type="domain" description="UGSC-like" evidence="1">
    <location>
        <begin position="1"/>
        <end position="55"/>
    </location>
</feature>
<protein>
    <recommendedName>
        <fullName evidence="1">UGSC-like domain-containing protein</fullName>
    </recommendedName>
</protein>
<proteinExistence type="predicted"/>